<dbReference type="AlphaFoldDB" id="A0AAD9G1Z3"/>
<evidence type="ECO:0000313" key="3">
    <source>
        <dbReference type="Proteomes" id="UP001259832"/>
    </source>
</evidence>
<dbReference type="Proteomes" id="UP001259832">
    <property type="component" value="Unassembled WGS sequence"/>
</dbReference>
<reference evidence="2" key="1">
    <citation type="submission" date="2023-08" db="EMBL/GenBank/DDBJ databases">
        <title>Reference Genome Resource for the Citrus Pathogen Phytophthora citrophthora.</title>
        <authorList>
            <person name="Moller H."/>
            <person name="Coetzee B."/>
            <person name="Rose L.J."/>
            <person name="Van Niekerk J.M."/>
        </authorList>
    </citation>
    <scope>NUCLEOTIDE SEQUENCE</scope>
    <source>
        <strain evidence="2">STE-U-9442</strain>
    </source>
</reference>
<protein>
    <submittedName>
        <fullName evidence="2">Uncharacterized protein</fullName>
    </submittedName>
</protein>
<sequence>MRTQLHLLSRSDAEYHLESAQAARSAAPPGQSCPYSRKVSFRISIFHSSLKQLDPLWLIILFASFDNNASPTRYRTGGCLSCKRHAADVISPKNNVESPKIRQLLSFEDADPKPKDGSRRTVDVAIHEEERFGVAAFAAARTGGGASTNPTPVTYPTPTPSLTESSNGSDDDDEGFWESFKDWLFDDDSD</sequence>
<evidence type="ECO:0000256" key="1">
    <source>
        <dbReference type="SAM" id="MobiDB-lite"/>
    </source>
</evidence>
<proteinExistence type="predicted"/>
<comment type="caution">
    <text evidence="2">The sequence shown here is derived from an EMBL/GenBank/DDBJ whole genome shotgun (WGS) entry which is preliminary data.</text>
</comment>
<feature type="region of interest" description="Disordered" evidence="1">
    <location>
        <begin position="141"/>
        <end position="176"/>
    </location>
</feature>
<evidence type="ECO:0000313" key="2">
    <source>
        <dbReference type="EMBL" id="KAK1929997.1"/>
    </source>
</evidence>
<keyword evidence="3" id="KW-1185">Reference proteome</keyword>
<accession>A0AAD9G1Z3</accession>
<gene>
    <name evidence="2" type="ORF">P3T76_014494</name>
</gene>
<dbReference type="EMBL" id="JASMQC010000042">
    <property type="protein sequence ID" value="KAK1929997.1"/>
    <property type="molecule type" value="Genomic_DNA"/>
</dbReference>
<name>A0AAD9G1Z3_9STRA</name>
<organism evidence="2 3">
    <name type="scientific">Phytophthora citrophthora</name>
    <dbReference type="NCBI Taxonomy" id="4793"/>
    <lineage>
        <taxon>Eukaryota</taxon>
        <taxon>Sar</taxon>
        <taxon>Stramenopiles</taxon>
        <taxon>Oomycota</taxon>
        <taxon>Peronosporomycetes</taxon>
        <taxon>Peronosporales</taxon>
        <taxon>Peronosporaceae</taxon>
        <taxon>Phytophthora</taxon>
    </lineage>
</organism>